<reference evidence="10 11" key="1">
    <citation type="submission" date="2018-04" db="EMBL/GenBank/DDBJ databases">
        <authorList>
            <person name="Eckel V.P."/>
            <person name="Vogel R.F."/>
        </authorList>
    </citation>
    <scope>NUCLEOTIDE SEQUENCE [LARGE SCALE GENOMIC DNA]</scope>
    <source>
        <strain evidence="11">TMW 2.1764</strain>
    </source>
</reference>
<feature type="transmembrane region" description="Helical" evidence="8">
    <location>
        <begin position="267"/>
        <end position="290"/>
    </location>
</feature>
<dbReference type="Proteomes" id="UP000325415">
    <property type="component" value="Unassembled WGS sequence"/>
</dbReference>
<dbReference type="Gene3D" id="1.20.1720.10">
    <property type="entry name" value="Multidrug resistance protein D"/>
    <property type="match status" value="1"/>
</dbReference>
<evidence type="ECO:0000256" key="5">
    <source>
        <dbReference type="ARBA" id="ARBA00022692"/>
    </source>
</evidence>
<evidence type="ECO:0000313" key="11">
    <source>
        <dbReference type="Proteomes" id="UP000325415"/>
    </source>
</evidence>
<dbReference type="PANTHER" id="PTHR42718">
    <property type="entry name" value="MAJOR FACILITATOR SUPERFAMILY MULTIDRUG TRANSPORTER MFSC"/>
    <property type="match status" value="1"/>
</dbReference>
<dbReference type="OrthoDB" id="3218494at2"/>
<dbReference type="CDD" id="cd17321">
    <property type="entry name" value="MFS_MMR_MDR_like"/>
    <property type="match status" value="1"/>
</dbReference>
<keyword evidence="5 8" id="KW-0812">Transmembrane</keyword>
<dbReference type="InterPro" id="IPR020846">
    <property type="entry name" value="MFS_dom"/>
</dbReference>
<keyword evidence="6 8" id="KW-1133">Transmembrane helix</keyword>
<feature type="transmembrane region" description="Helical" evidence="8">
    <location>
        <begin position="137"/>
        <end position="158"/>
    </location>
</feature>
<keyword evidence="7 8" id="KW-0472">Membrane</keyword>
<feature type="transmembrane region" description="Helical" evidence="8">
    <location>
        <begin position="75"/>
        <end position="98"/>
    </location>
</feature>
<dbReference type="Gene3D" id="1.20.1250.20">
    <property type="entry name" value="MFS general substrate transporter like domains"/>
    <property type="match status" value="1"/>
</dbReference>
<dbReference type="InterPro" id="IPR011701">
    <property type="entry name" value="MFS"/>
</dbReference>
<proteinExistence type="inferred from homology"/>
<dbReference type="InterPro" id="IPR004638">
    <property type="entry name" value="EmrB-like"/>
</dbReference>
<comment type="caution">
    <text evidence="10">The sequence shown here is derived from an EMBL/GenBank/DDBJ whole genome shotgun (WGS) entry which is preliminary data.</text>
</comment>
<organism evidence="10 11">
    <name type="scientific">Bifidobacterium tibiigranuli</name>
    <dbReference type="NCBI Taxonomy" id="2172043"/>
    <lineage>
        <taxon>Bacteria</taxon>
        <taxon>Bacillati</taxon>
        <taxon>Actinomycetota</taxon>
        <taxon>Actinomycetes</taxon>
        <taxon>Bifidobacteriales</taxon>
        <taxon>Bifidobacteriaceae</taxon>
        <taxon>Bifidobacterium</taxon>
    </lineage>
</organism>
<dbReference type="Pfam" id="PF07690">
    <property type="entry name" value="MFS_1"/>
    <property type="match status" value="1"/>
</dbReference>
<feature type="domain" description="Major facilitator superfamily (MFS) profile" evidence="9">
    <location>
        <begin position="9"/>
        <end position="450"/>
    </location>
</feature>
<evidence type="ECO:0000256" key="3">
    <source>
        <dbReference type="ARBA" id="ARBA00022448"/>
    </source>
</evidence>
<feature type="transmembrane region" description="Helical" evidence="8">
    <location>
        <begin position="357"/>
        <end position="381"/>
    </location>
</feature>
<evidence type="ECO:0000256" key="2">
    <source>
        <dbReference type="ARBA" id="ARBA00008537"/>
    </source>
</evidence>
<feature type="transmembrane region" description="Helical" evidence="8">
    <location>
        <begin position="402"/>
        <end position="421"/>
    </location>
</feature>
<feature type="transmembrane region" description="Helical" evidence="8">
    <location>
        <begin position="327"/>
        <end position="351"/>
    </location>
</feature>
<dbReference type="GO" id="GO:0022857">
    <property type="term" value="F:transmembrane transporter activity"/>
    <property type="evidence" value="ECO:0007669"/>
    <property type="project" value="InterPro"/>
</dbReference>
<gene>
    <name evidence="10" type="ORF">DDE84_09985</name>
</gene>
<comment type="subcellular location">
    <subcellularLocation>
        <location evidence="1">Cell membrane</location>
        <topology evidence="1">Multi-pass membrane protein</topology>
    </subcellularLocation>
</comment>
<feature type="transmembrane region" description="Helical" evidence="8">
    <location>
        <begin position="202"/>
        <end position="219"/>
    </location>
</feature>
<feature type="transmembrane region" description="Helical" evidence="8">
    <location>
        <begin position="225"/>
        <end position="246"/>
    </location>
</feature>
<dbReference type="SUPFAM" id="SSF103473">
    <property type="entry name" value="MFS general substrate transporter"/>
    <property type="match status" value="1"/>
</dbReference>
<feature type="transmembrane region" description="Helical" evidence="8">
    <location>
        <begin position="104"/>
        <end position="125"/>
    </location>
</feature>
<dbReference type="GeneID" id="78128007"/>
<comment type="similarity">
    <text evidence="2">Belongs to the major facilitator superfamily. EmrB family.</text>
</comment>
<evidence type="ECO:0000256" key="4">
    <source>
        <dbReference type="ARBA" id="ARBA00022475"/>
    </source>
</evidence>
<evidence type="ECO:0000256" key="1">
    <source>
        <dbReference type="ARBA" id="ARBA00004651"/>
    </source>
</evidence>
<dbReference type="RefSeq" id="WP_152581558.1">
    <property type="nucleotide sequence ID" value="NZ_JAKVOD010000001.1"/>
</dbReference>
<feature type="transmembrane region" description="Helical" evidence="8">
    <location>
        <begin position="42"/>
        <end position="63"/>
    </location>
</feature>
<feature type="transmembrane region" description="Helical" evidence="8">
    <location>
        <begin position="164"/>
        <end position="181"/>
    </location>
</feature>
<evidence type="ECO:0000313" key="10">
    <source>
        <dbReference type="EMBL" id="KAE8126714.1"/>
    </source>
</evidence>
<dbReference type="GO" id="GO:0005886">
    <property type="term" value="C:plasma membrane"/>
    <property type="evidence" value="ECO:0007669"/>
    <property type="project" value="UniProtKB-SubCell"/>
</dbReference>
<evidence type="ECO:0000256" key="8">
    <source>
        <dbReference type="SAM" id="Phobius"/>
    </source>
</evidence>
<feature type="transmembrane region" description="Helical" evidence="8">
    <location>
        <begin position="296"/>
        <end position="315"/>
    </location>
</feature>
<name>A0A5N6RWR2_9BIFI</name>
<dbReference type="PROSITE" id="PS50850">
    <property type="entry name" value="MFS"/>
    <property type="match status" value="1"/>
</dbReference>
<protein>
    <submittedName>
        <fullName evidence="10">MFS transporter</fullName>
    </submittedName>
</protein>
<keyword evidence="3" id="KW-0813">Transport</keyword>
<dbReference type="AlphaFoldDB" id="A0A5N6RWR2"/>
<evidence type="ECO:0000259" key="9">
    <source>
        <dbReference type="PROSITE" id="PS50850"/>
    </source>
</evidence>
<dbReference type="PANTHER" id="PTHR42718:SF9">
    <property type="entry name" value="MAJOR FACILITATOR SUPERFAMILY MULTIDRUG TRANSPORTER MFSC"/>
    <property type="match status" value="1"/>
</dbReference>
<keyword evidence="11" id="KW-1185">Reference proteome</keyword>
<dbReference type="EMBL" id="QDAG01000011">
    <property type="protein sequence ID" value="KAE8126714.1"/>
    <property type="molecule type" value="Genomic_DNA"/>
</dbReference>
<dbReference type="InterPro" id="IPR036259">
    <property type="entry name" value="MFS_trans_sf"/>
</dbReference>
<evidence type="ECO:0000256" key="7">
    <source>
        <dbReference type="ARBA" id="ARBA00023136"/>
    </source>
</evidence>
<dbReference type="NCBIfam" id="TIGR00711">
    <property type="entry name" value="efflux_EmrB"/>
    <property type="match status" value="1"/>
</dbReference>
<evidence type="ECO:0000256" key="6">
    <source>
        <dbReference type="ARBA" id="ARBA00022989"/>
    </source>
</evidence>
<accession>A0A5N6RWR2</accession>
<sequence>MTSSRRPAALAAVLLGFFIVMLDTTIVNVALSAMGSDLHAPVPVLQWVVDAYTLVFAALLLTAGTACDRLGARRVYIAGLALFGALSAVCAFAPNGAVLIGARAVQGIGAAAVVPGSLALLSGIYDDPRERSRAIGLWGGAGAVAAAVGPVLGGALISWIGWRAVFWVNFPIVVATLWLTWKGLPAATASQSRREHGIDLPGQLLCVLGLAVLTYGIISGGDTRWALGAIIAAVCGLLILAGFALAERRSRRPMLPMGIFRDPRFTVASLVGLALNISFFGQLFVLSLFFQHYLGLAPWLAGLALAPQACSGVIASPLGGRAAARIGAFPTTLIGLLVGAAGFASLVRVTASTPYPVVAALTFIGGFGMAFAMPAVTSAAVMASPPQYTGLAGGVINAARQTGSVIGVAVLGTMVATGPFLDGFHLAVASASGVFIAAAILVTSVLGRTSDTAQAH</sequence>
<keyword evidence="4" id="KW-1003">Cell membrane</keyword>
<feature type="transmembrane region" description="Helical" evidence="8">
    <location>
        <begin position="427"/>
        <end position="447"/>
    </location>
</feature>